<keyword evidence="2" id="KW-1185">Reference proteome</keyword>
<dbReference type="RefSeq" id="WP_237345287.1">
    <property type="nucleotide sequence ID" value="NZ_JABWGX010000008.1"/>
</dbReference>
<organism evidence="1 2">
    <name type="scientific">Xanthobacter agilis</name>
    <dbReference type="NCBI Taxonomy" id="47492"/>
    <lineage>
        <taxon>Bacteria</taxon>
        <taxon>Pseudomonadati</taxon>
        <taxon>Pseudomonadota</taxon>
        <taxon>Alphaproteobacteria</taxon>
        <taxon>Hyphomicrobiales</taxon>
        <taxon>Xanthobacteraceae</taxon>
        <taxon>Xanthobacter</taxon>
    </lineage>
</organism>
<dbReference type="EMBL" id="JAUSVY010000002">
    <property type="protein sequence ID" value="MDQ0504128.1"/>
    <property type="molecule type" value="Genomic_DNA"/>
</dbReference>
<gene>
    <name evidence="1" type="ORF">QOZ94_000902</name>
</gene>
<dbReference type="Proteomes" id="UP001241747">
    <property type="component" value="Unassembled WGS sequence"/>
</dbReference>
<reference evidence="1 2" key="1">
    <citation type="submission" date="2023-07" db="EMBL/GenBank/DDBJ databases">
        <title>Genomic Encyclopedia of Type Strains, Phase IV (KMG-IV): sequencing the most valuable type-strain genomes for metagenomic binning, comparative biology and taxonomic classification.</title>
        <authorList>
            <person name="Goeker M."/>
        </authorList>
    </citation>
    <scope>NUCLEOTIDE SEQUENCE [LARGE SCALE GENOMIC DNA]</scope>
    <source>
        <strain evidence="1 2">DSM 3770</strain>
    </source>
</reference>
<comment type="caution">
    <text evidence="1">The sequence shown here is derived from an EMBL/GenBank/DDBJ whole genome shotgun (WGS) entry which is preliminary data.</text>
</comment>
<evidence type="ECO:0000313" key="1">
    <source>
        <dbReference type="EMBL" id="MDQ0504128.1"/>
    </source>
</evidence>
<proteinExistence type="predicted"/>
<sequence>MNAKFKVDGWVEFVMGFRSPAGRFRIVRELPPDKGEPSYRVKGENEAFERVARESELRRFGAKAGSLD</sequence>
<protein>
    <submittedName>
        <fullName evidence="1">Uncharacterized protein</fullName>
    </submittedName>
</protein>
<name>A0ABU0LAG6_XANAG</name>
<evidence type="ECO:0000313" key="2">
    <source>
        <dbReference type="Proteomes" id="UP001241747"/>
    </source>
</evidence>
<accession>A0ABU0LAG6</accession>